<evidence type="ECO:0000256" key="4">
    <source>
        <dbReference type="ARBA" id="ARBA00022801"/>
    </source>
</evidence>
<dbReference type="GO" id="GO:0051539">
    <property type="term" value="F:4 iron, 4 sulfur cluster binding"/>
    <property type="evidence" value="ECO:0007669"/>
    <property type="project" value="UniProtKB-KW"/>
</dbReference>
<dbReference type="STRING" id="360412.LARV_02129"/>
<keyword evidence="4" id="KW-0378">Hydrolase</keyword>
<dbReference type="InterPro" id="IPR036895">
    <property type="entry name" value="Uracil-DNA_glycosylase-like_sf"/>
</dbReference>
<dbReference type="PANTHER" id="PTHR33693">
    <property type="entry name" value="TYPE-5 URACIL-DNA GLYCOSYLASE"/>
    <property type="match status" value="1"/>
</dbReference>
<dbReference type="Pfam" id="PF03167">
    <property type="entry name" value="UDG"/>
    <property type="match status" value="1"/>
</dbReference>
<feature type="domain" description="Uracil-DNA glycosylase-like" evidence="10">
    <location>
        <begin position="50"/>
        <end position="221"/>
    </location>
</feature>
<gene>
    <name evidence="11" type="ORF">LARV_02129</name>
</gene>
<keyword evidence="1" id="KW-0004">4Fe-4S</keyword>
<dbReference type="GO" id="GO:0004844">
    <property type="term" value="F:uracil DNA N-glycosylase activity"/>
    <property type="evidence" value="ECO:0007669"/>
    <property type="project" value="InterPro"/>
</dbReference>
<evidence type="ECO:0000256" key="5">
    <source>
        <dbReference type="ARBA" id="ARBA00023004"/>
    </source>
</evidence>
<evidence type="ECO:0000256" key="1">
    <source>
        <dbReference type="ARBA" id="ARBA00022485"/>
    </source>
</evidence>
<dbReference type="RefSeq" id="WP_075073625.1">
    <property type="nucleotide sequence ID" value="NZ_DF967972.1"/>
</dbReference>
<dbReference type="OrthoDB" id="5290748at2"/>
<dbReference type="SMART" id="SM00987">
    <property type="entry name" value="UreE_C"/>
    <property type="match status" value="1"/>
</dbReference>
<evidence type="ECO:0000259" key="10">
    <source>
        <dbReference type="SMART" id="SM00986"/>
    </source>
</evidence>
<comment type="similarity">
    <text evidence="8">Belongs to the uracil-DNA glycosylase (UDG) superfamily. Type 5 (UDGb) family.</text>
</comment>
<protein>
    <recommendedName>
        <fullName evidence="9">Type-5 uracil-DNA glycosylase</fullName>
    </recommendedName>
</protein>
<name>A0A0S7BFS6_9CHLR</name>
<keyword evidence="6" id="KW-0411">Iron-sulfur</keyword>
<evidence type="ECO:0000256" key="8">
    <source>
        <dbReference type="ARBA" id="ARBA00023779"/>
    </source>
</evidence>
<evidence type="ECO:0000256" key="3">
    <source>
        <dbReference type="ARBA" id="ARBA00022763"/>
    </source>
</evidence>
<dbReference type="PANTHER" id="PTHR33693:SF3">
    <property type="entry name" value="TYPE-5 URACIL-DNA GLYCOSYLASE"/>
    <property type="match status" value="1"/>
</dbReference>
<evidence type="ECO:0000256" key="6">
    <source>
        <dbReference type="ARBA" id="ARBA00023014"/>
    </source>
</evidence>
<keyword evidence="2" id="KW-0479">Metal-binding</keyword>
<reference evidence="11" key="1">
    <citation type="submission" date="2015-07" db="EMBL/GenBank/DDBJ databases">
        <title>Draft Genome Sequences of Anaerolinea thermolimosa IMO-1, Bellilinea caldifistulae GOMI-1, Leptolinea tardivitalis YMTK-2, Levilinea saccharolytica KIBI-1,Longilinea arvoryzae KOME-1, Previously Described as Members of the Anaerolineaceae (Chloroflexi).</title>
        <authorList>
            <person name="Sekiguchi Y."/>
            <person name="Ohashi A."/>
            <person name="Matsuura N."/>
            <person name="Tourlousse M.D."/>
        </authorList>
    </citation>
    <scope>NUCLEOTIDE SEQUENCE [LARGE SCALE GENOMIC DNA]</scope>
    <source>
        <strain evidence="11">KOME-1</strain>
    </source>
</reference>
<dbReference type="InterPro" id="IPR044147">
    <property type="entry name" value="UdgB-like"/>
</dbReference>
<evidence type="ECO:0000256" key="2">
    <source>
        <dbReference type="ARBA" id="ARBA00022723"/>
    </source>
</evidence>
<organism evidence="11">
    <name type="scientific">Longilinea arvoryzae</name>
    <dbReference type="NCBI Taxonomy" id="360412"/>
    <lineage>
        <taxon>Bacteria</taxon>
        <taxon>Bacillati</taxon>
        <taxon>Chloroflexota</taxon>
        <taxon>Anaerolineae</taxon>
        <taxon>Anaerolineales</taxon>
        <taxon>Anaerolineaceae</taxon>
        <taxon>Longilinea</taxon>
    </lineage>
</organism>
<dbReference type="GO" id="GO:0046872">
    <property type="term" value="F:metal ion binding"/>
    <property type="evidence" value="ECO:0007669"/>
    <property type="project" value="UniProtKB-KW"/>
</dbReference>
<keyword evidence="7" id="KW-0234">DNA repair</keyword>
<evidence type="ECO:0000313" key="12">
    <source>
        <dbReference type="Proteomes" id="UP000055060"/>
    </source>
</evidence>
<keyword evidence="5" id="KW-0408">Iron</keyword>
<dbReference type="Proteomes" id="UP000055060">
    <property type="component" value="Unassembled WGS sequence"/>
</dbReference>
<dbReference type="GO" id="GO:0006284">
    <property type="term" value="P:base-excision repair"/>
    <property type="evidence" value="ECO:0007669"/>
    <property type="project" value="InterPro"/>
</dbReference>
<dbReference type="GO" id="GO:0033958">
    <property type="term" value="F:DNA-deoxyinosine glycosylase activity"/>
    <property type="evidence" value="ECO:0007669"/>
    <property type="project" value="InterPro"/>
</dbReference>
<keyword evidence="3" id="KW-0227">DNA damage</keyword>
<evidence type="ECO:0000256" key="9">
    <source>
        <dbReference type="ARBA" id="ARBA00023887"/>
    </source>
</evidence>
<accession>A0A0S7BFS6</accession>
<dbReference type="SUPFAM" id="SSF52141">
    <property type="entry name" value="Uracil-DNA glycosylase-like"/>
    <property type="match status" value="1"/>
</dbReference>
<dbReference type="EMBL" id="DF967972">
    <property type="protein sequence ID" value="GAP14361.1"/>
    <property type="molecule type" value="Genomic_DNA"/>
</dbReference>
<dbReference type="CDD" id="cd10031">
    <property type="entry name" value="UDG-F5_TTUDGB_like"/>
    <property type="match status" value="1"/>
</dbReference>
<evidence type="ECO:0000313" key="11">
    <source>
        <dbReference type="EMBL" id="GAP14361.1"/>
    </source>
</evidence>
<proteinExistence type="inferred from homology"/>
<dbReference type="InterPro" id="IPR051536">
    <property type="entry name" value="UDG_Type-4/5"/>
</dbReference>
<sequence length="229" mass="25484">MPNDSSAWEALNHEIIACRKCPRLVAWREEVARVKRRAYQDWEYWGKPVPAFGDRNARLLIVGLAPGAHGSNRTGRMFTGDASGDFLFAALHRAGFASQPKAVSRDDPLSLKDVLITATCRCVPPDNKPTQSEMDNCRPFLQAEVDLLPDLQGIVALGQIGFRTALSVYRQRGFDLPALKFGHGVFHELGNGLPWLVASYHPSQQNTQTGRLTPAMFDGIWQMAREKLV</sequence>
<keyword evidence="12" id="KW-1185">Reference proteome</keyword>
<dbReference type="AlphaFoldDB" id="A0A0S7BFS6"/>
<dbReference type="Gene3D" id="3.40.470.10">
    <property type="entry name" value="Uracil-DNA glycosylase-like domain"/>
    <property type="match status" value="1"/>
</dbReference>
<dbReference type="InterPro" id="IPR005122">
    <property type="entry name" value="Uracil-DNA_glycosylase-like"/>
</dbReference>
<dbReference type="SMART" id="SM00986">
    <property type="entry name" value="UDG"/>
    <property type="match status" value="1"/>
</dbReference>
<evidence type="ECO:0000256" key="7">
    <source>
        <dbReference type="ARBA" id="ARBA00023204"/>
    </source>
</evidence>